<reference evidence="2 3" key="1">
    <citation type="submission" date="2017-04" db="EMBL/GenBank/DDBJ databases">
        <title>Draft genome sequence of Marssonina coronaria NL1: causal agent of apple blotch.</title>
        <authorList>
            <person name="Cheng Q."/>
        </authorList>
    </citation>
    <scope>NUCLEOTIDE SEQUENCE [LARGE SCALE GENOMIC DNA]</scope>
    <source>
        <strain evidence="2 3">NL1</strain>
    </source>
</reference>
<dbReference type="AlphaFoldDB" id="A0A218YRF9"/>
<organism evidence="2 3">
    <name type="scientific">Diplocarpon coronariae</name>
    <dbReference type="NCBI Taxonomy" id="2795749"/>
    <lineage>
        <taxon>Eukaryota</taxon>
        <taxon>Fungi</taxon>
        <taxon>Dikarya</taxon>
        <taxon>Ascomycota</taxon>
        <taxon>Pezizomycotina</taxon>
        <taxon>Leotiomycetes</taxon>
        <taxon>Helotiales</taxon>
        <taxon>Drepanopezizaceae</taxon>
        <taxon>Diplocarpon</taxon>
    </lineage>
</organism>
<accession>A0A218YRF9</accession>
<evidence type="ECO:0000313" key="2">
    <source>
        <dbReference type="EMBL" id="OWO97392.1"/>
    </source>
</evidence>
<protein>
    <submittedName>
        <fullName evidence="2">Uncharacterized protein</fullName>
    </submittedName>
</protein>
<dbReference type="InParanoid" id="A0A218YRF9"/>
<gene>
    <name evidence="2" type="ORF">B2J93_3092</name>
</gene>
<feature type="compositionally biased region" description="Basic and acidic residues" evidence="1">
    <location>
        <begin position="23"/>
        <end position="37"/>
    </location>
</feature>
<keyword evidence="3" id="KW-1185">Reference proteome</keyword>
<dbReference type="EMBL" id="MZNU01000443">
    <property type="protein sequence ID" value="OWO97392.1"/>
    <property type="molecule type" value="Genomic_DNA"/>
</dbReference>
<feature type="region of interest" description="Disordered" evidence="1">
    <location>
        <begin position="23"/>
        <end position="54"/>
    </location>
</feature>
<proteinExistence type="predicted"/>
<evidence type="ECO:0000256" key="1">
    <source>
        <dbReference type="SAM" id="MobiDB-lite"/>
    </source>
</evidence>
<dbReference type="Proteomes" id="UP000242519">
    <property type="component" value="Unassembled WGS sequence"/>
</dbReference>
<sequence length="105" mass="11981">MRAQALRENKLDDLLHASQLERRRDFPGEEVRREYDRPVTGSQYQAMRPPGSYQGQKVDVTAEKANTLHAKKQHLSASYSTGELRDGRSRYRTLAIAPRPSELNG</sequence>
<name>A0A218YRF9_9HELO</name>
<comment type="caution">
    <text evidence="2">The sequence shown here is derived from an EMBL/GenBank/DDBJ whole genome shotgun (WGS) entry which is preliminary data.</text>
</comment>
<evidence type="ECO:0000313" key="3">
    <source>
        <dbReference type="Proteomes" id="UP000242519"/>
    </source>
</evidence>